<evidence type="ECO:0000313" key="2">
    <source>
        <dbReference type="EMBL" id="MDP9848734.1"/>
    </source>
</evidence>
<feature type="domain" description="N-acetyltransferase" evidence="1">
    <location>
        <begin position="74"/>
        <end position="199"/>
    </location>
</feature>
<dbReference type="Pfam" id="PF12746">
    <property type="entry name" value="GNAT_acetyltran"/>
    <property type="match status" value="1"/>
</dbReference>
<reference evidence="2 3" key="1">
    <citation type="submission" date="2023-07" db="EMBL/GenBank/DDBJ databases">
        <title>Sequencing the genomes of 1000 actinobacteria strains.</title>
        <authorList>
            <person name="Klenk H.-P."/>
        </authorList>
    </citation>
    <scope>NUCLEOTIDE SEQUENCE [LARGE SCALE GENOMIC DNA]</scope>
    <source>
        <strain evidence="2 3">DSM 46740</strain>
    </source>
</reference>
<protein>
    <submittedName>
        <fullName evidence="2">GNAT superfamily N-acetyltransferase</fullName>
    </submittedName>
</protein>
<comment type="caution">
    <text evidence="2">The sequence shown here is derived from an EMBL/GenBank/DDBJ whole genome shotgun (WGS) entry which is preliminary data.</text>
</comment>
<sequence length="199" mass="21420">MVVSPESLLCPPGWMGIVRLGGATLATVPEPGMVDRVRHALRQRDPVAVLKPAGTLGPAWLSYLDRADFVPVGGEVERLPVDHPAVRKLIAEVDRAEADEAGLDEITSDAFVVRDAAEVISGCGYRPWSDTAAHLSVLTASHRRGQGYARMAASAAALDALDRGLMPQWRARVDPSRRVARALGFRELGTQLSLRLPAE</sequence>
<organism evidence="2 3">
    <name type="scientific">Streptosporangium lutulentum</name>
    <dbReference type="NCBI Taxonomy" id="1461250"/>
    <lineage>
        <taxon>Bacteria</taxon>
        <taxon>Bacillati</taxon>
        <taxon>Actinomycetota</taxon>
        <taxon>Actinomycetes</taxon>
        <taxon>Streptosporangiales</taxon>
        <taxon>Streptosporangiaceae</taxon>
        <taxon>Streptosporangium</taxon>
    </lineage>
</organism>
<dbReference type="SUPFAM" id="SSF55729">
    <property type="entry name" value="Acyl-CoA N-acyltransferases (Nat)"/>
    <property type="match status" value="1"/>
</dbReference>
<dbReference type="Proteomes" id="UP001225356">
    <property type="component" value="Unassembled WGS sequence"/>
</dbReference>
<dbReference type="EMBL" id="JAUSQU010000001">
    <property type="protein sequence ID" value="MDP9848734.1"/>
    <property type="molecule type" value="Genomic_DNA"/>
</dbReference>
<dbReference type="Gene3D" id="3.40.630.30">
    <property type="match status" value="1"/>
</dbReference>
<dbReference type="InterPro" id="IPR000182">
    <property type="entry name" value="GNAT_dom"/>
</dbReference>
<name>A0ABT9QRR2_9ACTN</name>
<dbReference type="InterPro" id="IPR027365">
    <property type="entry name" value="GNAT_acetyltra_YdfB-like"/>
</dbReference>
<gene>
    <name evidence="2" type="ORF">J2853_007945</name>
</gene>
<dbReference type="InterPro" id="IPR016181">
    <property type="entry name" value="Acyl_CoA_acyltransferase"/>
</dbReference>
<keyword evidence="3" id="KW-1185">Reference proteome</keyword>
<dbReference type="PROSITE" id="PS51186">
    <property type="entry name" value="GNAT"/>
    <property type="match status" value="1"/>
</dbReference>
<evidence type="ECO:0000313" key="3">
    <source>
        <dbReference type="Proteomes" id="UP001225356"/>
    </source>
</evidence>
<evidence type="ECO:0000259" key="1">
    <source>
        <dbReference type="PROSITE" id="PS51186"/>
    </source>
</evidence>
<proteinExistence type="predicted"/>
<accession>A0ABT9QRR2</accession>